<proteinExistence type="predicted"/>
<dbReference type="EMBL" id="JANLCJ010000002">
    <property type="protein sequence ID" value="MCS5733222.1"/>
    <property type="molecule type" value="Genomic_DNA"/>
</dbReference>
<accession>A0ABT2GZ63</accession>
<reference evidence="1" key="1">
    <citation type="submission" date="2022-08" db="EMBL/GenBank/DDBJ databases">
        <authorList>
            <person name="Deng Y."/>
            <person name="Han X.-F."/>
            <person name="Zhang Y.-Q."/>
        </authorList>
    </citation>
    <scope>NUCLEOTIDE SEQUENCE</scope>
    <source>
        <strain evidence="1">CPCC 203386</strain>
    </source>
</reference>
<name>A0ABT2GZ63_9MICO</name>
<dbReference type="Proteomes" id="UP001165586">
    <property type="component" value="Unassembled WGS sequence"/>
</dbReference>
<keyword evidence="2" id="KW-1185">Reference proteome</keyword>
<evidence type="ECO:0000313" key="2">
    <source>
        <dbReference type="Proteomes" id="UP001165586"/>
    </source>
</evidence>
<dbReference type="RefSeq" id="WP_259538035.1">
    <property type="nucleotide sequence ID" value="NZ_JANLCJ010000002.1"/>
</dbReference>
<gene>
    <name evidence="1" type="ORF">N1032_05650</name>
</gene>
<comment type="caution">
    <text evidence="1">The sequence shown here is derived from an EMBL/GenBank/DDBJ whole genome shotgun (WGS) entry which is preliminary data.</text>
</comment>
<evidence type="ECO:0000313" key="1">
    <source>
        <dbReference type="EMBL" id="MCS5733222.1"/>
    </source>
</evidence>
<protein>
    <submittedName>
        <fullName evidence="1">Uncharacterized protein</fullName>
    </submittedName>
</protein>
<sequence>MKRINYAGRSFVVSDAGALEMMRHATEFLRILGSESTGDSDVAAAVSQATAAVTISELDGTPVEVPATPWGHVSVRAHAFGASEESDDLDEQDPLG</sequence>
<organism evidence="1 2">
    <name type="scientific">Herbiconiux daphne</name>
    <dbReference type="NCBI Taxonomy" id="2970914"/>
    <lineage>
        <taxon>Bacteria</taxon>
        <taxon>Bacillati</taxon>
        <taxon>Actinomycetota</taxon>
        <taxon>Actinomycetes</taxon>
        <taxon>Micrococcales</taxon>
        <taxon>Microbacteriaceae</taxon>
        <taxon>Herbiconiux</taxon>
    </lineage>
</organism>